<dbReference type="Proteomes" id="UP001165160">
    <property type="component" value="Unassembled WGS sequence"/>
</dbReference>
<dbReference type="AlphaFoldDB" id="A0A9W7CDX8"/>
<keyword evidence="3" id="KW-1185">Reference proteome</keyword>
<feature type="region of interest" description="Disordered" evidence="1">
    <location>
        <begin position="68"/>
        <end position="111"/>
    </location>
</feature>
<feature type="region of interest" description="Disordered" evidence="1">
    <location>
        <begin position="217"/>
        <end position="240"/>
    </location>
</feature>
<feature type="compositionally biased region" description="Basic and acidic residues" evidence="1">
    <location>
        <begin position="91"/>
        <end position="111"/>
    </location>
</feature>
<protein>
    <submittedName>
        <fullName evidence="2">Uncharacterized protein</fullName>
    </submittedName>
</protein>
<dbReference type="InterPro" id="IPR019186">
    <property type="entry name" value="Nucleolar_protein_12"/>
</dbReference>
<gene>
    <name evidence="2" type="ORF">TrVE_jg11759</name>
</gene>
<feature type="region of interest" description="Disordered" evidence="1">
    <location>
        <begin position="126"/>
        <end position="158"/>
    </location>
</feature>
<dbReference type="Pfam" id="PF09805">
    <property type="entry name" value="Nop25"/>
    <property type="match status" value="1"/>
</dbReference>
<dbReference type="EMBL" id="BRXX01000375">
    <property type="protein sequence ID" value="GMI08117.1"/>
    <property type="molecule type" value="Genomic_DNA"/>
</dbReference>
<name>A0A9W7CDX8_9STRA</name>
<feature type="region of interest" description="Disordered" evidence="1">
    <location>
        <begin position="267"/>
        <end position="286"/>
    </location>
</feature>
<reference evidence="3" key="1">
    <citation type="journal article" date="2023" name="Commun. Biol.">
        <title>Genome analysis of Parmales, the sister group of diatoms, reveals the evolutionary specialization of diatoms from phago-mixotrophs to photoautotrophs.</title>
        <authorList>
            <person name="Ban H."/>
            <person name="Sato S."/>
            <person name="Yoshikawa S."/>
            <person name="Yamada K."/>
            <person name="Nakamura Y."/>
            <person name="Ichinomiya M."/>
            <person name="Sato N."/>
            <person name="Blanc-Mathieu R."/>
            <person name="Endo H."/>
            <person name="Kuwata A."/>
            <person name="Ogata H."/>
        </authorList>
    </citation>
    <scope>NUCLEOTIDE SEQUENCE [LARGE SCALE GENOMIC DNA]</scope>
    <source>
        <strain evidence="3">NIES 3699</strain>
    </source>
</reference>
<evidence type="ECO:0000256" key="1">
    <source>
        <dbReference type="SAM" id="MobiDB-lite"/>
    </source>
</evidence>
<sequence>MPHTNNKDNKRKYPNSKSKSNPNPSFSKKPSNNKPDKKKQKTALSYNDTRKIKEIAFDADSRLDYVKGASNRKKDRRAFGLAMQKMKDRKQRLLERKEDREESQKELERKEEMLELDGKELLPVVKRGRVEEDDADEVSNDKAGETQTMKFDGESTKTLYGGSVSVSISYGFSGLGGDDSDDDEAWLKERNAGKEKIDSEQRKNGNVQLLKEGILKNLPSKRKKTNNSKGYTGRGVHGAQKKIGRGIEDAKKVLGKFGGLGRKEKVKGGKKEKVVYKKGAGRKRPH</sequence>
<accession>A0A9W7CDX8</accession>
<proteinExistence type="predicted"/>
<evidence type="ECO:0000313" key="2">
    <source>
        <dbReference type="EMBL" id="GMI08117.1"/>
    </source>
</evidence>
<comment type="caution">
    <text evidence="2">The sequence shown here is derived from an EMBL/GenBank/DDBJ whole genome shotgun (WGS) entry which is preliminary data.</text>
</comment>
<feature type="region of interest" description="Disordered" evidence="1">
    <location>
        <begin position="1"/>
        <end position="49"/>
    </location>
</feature>
<organism evidence="2 3">
    <name type="scientific">Triparma verrucosa</name>
    <dbReference type="NCBI Taxonomy" id="1606542"/>
    <lineage>
        <taxon>Eukaryota</taxon>
        <taxon>Sar</taxon>
        <taxon>Stramenopiles</taxon>
        <taxon>Ochrophyta</taxon>
        <taxon>Bolidophyceae</taxon>
        <taxon>Parmales</taxon>
        <taxon>Triparmaceae</taxon>
        <taxon>Triparma</taxon>
    </lineage>
</organism>
<feature type="compositionally biased region" description="Low complexity" evidence="1">
    <location>
        <begin position="15"/>
        <end position="33"/>
    </location>
</feature>
<evidence type="ECO:0000313" key="3">
    <source>
        <dbReference type="Proteomes" id="UP001165160"/>
    </source>
</evidence>